<sequence>MHRPSSQAWTEPGAYAVAPGVHRIPLPLPTDGLRAVNVYVLESDDGLTCIDGGWAIPESRRQLEESLRSIGLHPRDIGSFLVTHVHRDHYSQAVALRSEFGRAVVALGEPEREALGTVIEARGSGEFVDRLRRCGAPDLAEHWAQAPAGGQPDAHAWGWPDRWFSGDFTIEVGSRTLRAVHTPGHTEGHYVFADLDSGLLFAGDHVLPTITPSIGFTPGLTGAAERQPLADFYGSLGKVRELPDLQVLPAHGDVDRRSHERVDELVAHHDDRLALCLAAVGSRSLTAADVAAELSWTRREHRLVDLDPFNGGLAVMETALHLYLLESRGQLERDEVDGVEVYRAAATGA</sequence>
<dbReference type="SMART" id="SM00849">
    <property type="entry name" value="Lactamase_B"/>
    <property type="match status" value="1"/>
</dbReference>
<dbReference type="RefSeq" id="WP_191199910.1">
    <property type="nucleotide sequence ID" value="NZ_BAAAPA010000007.1"/>
</dbReference>
<reference evidence="2 3" key="1">
    <citation type="submission" date="2020-09" db="EMBL/GenBank/DDBJ databases">
        <title>novel species in genus Nocardioides.</title>
        <authorList>
            <person name="Zhang G."/>
        </authorList>
    </citation>
    <scope>NUCLEOTIDE SEQUENCE [LARGE SCALE GENOMIC DNA]</scope>
    <source>
        <strain evidence="2 3">19197</strain>
    </source>
</reference>
<dbReference type="Gene3D" id="1.10.10.10">
    <property type="entry name" value="Winged helix-like DNA-binding domain superfamily/Winged helix DNA-binding domain"/>
    <property type="match status" value="1"/>
</dbReference>
<dbReference type="InterPro" id="IPR036866">
    <property type="entry name" value="RibonucZ/Hydroxyglut_hydro"/>
</dbReference>
<dbReference type="SUPFAM" id="SSF56281">
    <property type="entry name" value="Metallo-hydrolase/oxidoreductase"/>
    <property type="match status" value="1"/>
</dbReference>
<dbReference type="InterPro" id="IPR036388">
    <property type="entry name" value="WH-like_DNA-bd_sf"/>
</dbReference>
<accession>A0ABR8MJ19</accession>
<comment type="caution">
    <text evidence="2">The sequence shown here is derived from an EMBL/GenBank/DDBJ whole genome shotgun (WGS) entry which is preliminary data.</text>
</comment>
<gene>
    <name evidence="2" type="ORF">IEZ25_13235</name>
</gene>
<dbReference type="Pfam" id="PF00753">
    <property type="entry name" value="Lactamase_B"/>
    <property type="match status" value="1"/>
</dbReference>
<evidence type="ECO:0000259" key="1">
    <source>
        <dbReference type="SMART" id="SM00849"/>
    </source>
</evidence>
<dbReference type="Gene3D" id="3.60.15.10">
    <property type="entry name" value="Ribonuclease Z/Hydroxyacylglutathione hydrolase-like"/>
    <property type="match status" value="1"/>
</dbReference>
<dbReference type="PANTHER" id="PTHR23131:SF4">
    <property type="entry name" value="METALLO-BETA-LACTAMASE SUPERFAMILY POTEIN"/>
    <property type="match status" value="1"/>
</dbReference>
<name>A0ABR8MJ19_9ACTN</name>
<keyword evidence="3" id="KW-1185">Reference proteome</keyword>
<dbReference type="InterPro" id="IPR050662">
    <property type="entry name" value="Sec-metab_biosynth-thioest"/>
</dbReference>
<feature type="domain" description="Metallo-beta-lactamase" evidence="1">
    <location>
        <begin position="35"/>
        <end position="251"/>
    </location>
</feature>
<protein>
    <submittedName>
        <fullName evidence="2">MBL fold metallo-hydrolase</fullName>
    </submittedName>
</protein>
<evidence type="ECO:0000313" key="3">
    <source>
        <dbReference type="Proteomes" id="UP000649289"/>
    </source>
</evidence>
<proteinExistence type="predicted"/>
<evidence type="ECO:0000313" key="2">
    <source>
        <dbReference type="EMBL" id="MBD3915580.1"/>
    </source>
</evidence>
<dbReference type="InterPro" id="IPR001279">
    <property type="entry name" value="Metallo-B-lactamas"/>
</dbReference>
<dbReference type="PANTHER" id="PTHR23131">
    <property type="entry name" value="ENDORIBONUCLEASE LACTB2"/>
    <property type="match status" value="1"/>
</dbReference>
<dbReference type="EMBL" id="JACXYY010000005">
    <property type="protein sequence ID" value="MBD3915580.1"/>
    <property type="molecule type" value="Genomic_DNA"/>
</dbReference>
<organism evidence="2 3">
    <name type="scientific">Nocardioides hwasunensis</name>
    <dbReference type="NCBI Taxonomy" id="397258"/>
    <lineage>
        <taxon>Bacteria</taxon>
        <taxon>Bacillati</taxon>
        <taxon>Actinomycetota</taxon>
        <taxon>Actinomycetes</taxon>
        <taxon>Propionibacteriales</taxon>
        <taxon>Nocardioidaceae</taxon>
        <taxon>Nocardioides</taxon>
    </lineage>
</organism>
<dbReference type="Proteomes" id="UP000649289">
    <property type="component" value="Unassembled WGS sequence"/>
</dbReference>